<organism evidence="4 5">
    <name type="scientific">Streptomyces alkaliterrae</name>
    <dbReference type="NCBI Taxonomy" id="2213162"/>
    <lineage>
        <taxon>Bacteria</taxon>
        <taxon>Bacillati</taxon>
        <taxon>Actinomycetota</taxon>
        <taxon>Actinomycetes</taxon>
        <taxon>Kitasatosporales</taxon>
        <taxon>Streptomycetaceae</taxon>
        <taxon>Streptomyces</taxon>
    </lineage>
</organism>
<evidence type="ECO:0000313" key="7">
    <source>
        <dbReference type="Proteomes" id="UP000525686"/>
    </source>
</evidence>
<name>A0A5P0YVI4_9ACTN</name>
<dbReference type="AlphaFoldDB" id="A0A5P0YVI4"/>
<dbReference type="Proteomes" id="UP000525686">
    <property type="component" value="Unassembled WGS sequence"/>
</dbReference>
<evidence type="ECO:0000313" key="2">
    <source>
        <dbReference type="EMBL" id="MBB1252508.1"/>
    </source>
</evidence>
<dbReference type="OrthoDB" id="4303242at2"/>
<protein>
    <recommendedName>
        <fullName evidence="8">DUF2690 domain-containing protein</fullName>
    </recommendedName>
</protein>
<dbReference type="EMBL" id="VJYK02000267">
    <property type="protein sequence ID" value="MQS04303.1"/>
    <property type="molecule type" value="Genomic_DNA"/>
</dbReference>
<evidence type="ECO:0000313" key="5">
    <source>
        <dbReference type="Proteomes" id="UP000320857"/>
    </source>
</evidence>
<feature type="region of interest" description="Disordered" evidence="1">
    <location>
        <begin position="1"/>
        <end position="22"/>
    </location>
</feature>
<proteinExistence type="predicted"/>
<evidence type="ECO:0000313" key="3">
    <source>
        <dbReference type="EMBL" id="MBB1262221.1"/>
    </source>
</evidence>
<accession>A0A5P0YVI4</accession>
<dbReference type="EMBL" id="JABJWZ010000018">
    <property type="protein sequence ID" value="MBB1252508.1"/>
    <property type="molecule type" value="Genomic_DNA"/>
</dbReference>
<evidence type="ECO:0008006" key="8">
    <source>
        <dbReference type="Google" id="ProtNLM"/>
    </source>
</evidence>
<reference evidence="4 5" key="1">
    <citation type="submission" date="2019-10" db="EMBL/GenBank/DDBJ databases">
        <title>Streptomyces sp. nov., a novel actinobacterium isolated from alkaline environment.</title>
        <authorList>
            <person name="Golinska P."/>
        </authorList>
    </citation>
    <scope>NUCLEOTIDE SEQUENCE [LARGE SCALE GENOMIC DNA]</scope>
    <source>
        <strain evidence="4 5">OF1</strain>
    </source>
</reference>
<reference evidence="6 7" key="2">
    <citation type="submission" date="2020-05" db="EMBL/GenBank/DDBJ databases">
        <title>Classification of alakaliphilic streptomycetes isolated from an alkaline soil next to Lonar Crater, India and a proposal for the recognition of Streptomyces alkaliterrae sp. nov.</title>
        <authorList>
            <person name="Golinska P."/>
        </authorList>
    </citation>
    <scope>NUCLEOTIDE SEQUENCE [LARGE SCALE GENOMIC DNA]</scope>
    <source>
        <strain evidence="7">OF3</strain>
        <strain evidence="6">OF8</strain>
    </source>
</reference>
<evidence type="ECO:0000256" key="1">
    <source>
        <dbReference type="SAM" id="MobiDB-lite"/>
    </source>
</evidence>
<evidence type="ECO:0000313" key="6">
    <source>
        <dbReference type="Proteomes" id="UP000517765"/>
    </source>
</evidence>
<keyword evidence="5" id="KW-1185">Reference proteome</keyword>
<sequence>MAGTANAAPSSSPGYPRFTHEGKYPQNTPCSGSYQLKYTNRANVGGRTITLKYFYAGGCGSFARIENAPRGCYAWLDRTRERPSGTPTSWDWVRESVDPGIDYAYTQVGNNLSGRVSRAALVCGTTVHSRTPWY</sequence>
<gene>
    <name evidence="4" type="ORF">FNX44_020985</name>
    <name evidence="2" type="ORF">H3146_03850</name>
    <name evidence="3" type="ORF">H3147_25925</name>
</gene>
<dbReference type="Proteomes" id="UP000517765">
    <property type="component" value="Unassembled WGS sequence"/>
</dbReference>
<comment type="caution">
    <text evidence="4">The sequence shown here is derived from an EMBL/GenBank/DDBJ whole genome shotgun (WGS) entry which is preliminary data.</text>
</comment>
<dbReference type="EMBL" id="JABJXA010000281">
    <property type="protein sequence ID" value="MBB1262221.1"/>
    <property type="molecule type" value="Genomic_DNA"/>
</dbReference>
<reference evidence="2" key="3">
    <citation type="journal article" name="Syst. Appl. Microbiol.">
        <title>Streptomyces alkaliterrae sp. nov., isolated from an alkaline soil, and emended descriptions of Streptomyces alkaliphilus, Streptomyces calidiresistens and Streptomyces durbertensis.</title>
        <authorList>
            <person name="Swiecimska M."/>
            <person name="Golinska P."/>
            <person name="Nouioui I."/>
            <person name="Wypij M."/>
            <person name="Rai M."/>
            <person name="Sangal V."/>
            <person name="Goodfellow M."/>
        </authorList>
    </citation>
    <scope>NUCLEOTIDE SEQUENCE</scope>
    <source>
        <strain evidence="2">OF3</strain>
        <strain evidence="3">OF8</strain>
    </source>
</reference>
<evidence type="ECO:0000313" key="4">
    <source>
        <dbReference type="EMBL" id="MQS04303.1"/>
    </source>
</evidence>
<dbReference type="Proteomes" id="UP000320857">
    <property type="component" value="Unassembled WGS sequence"/>
</dbReference>